<accession>G0M8H6</accession>
<name>G0M8H6_CAEBE</name>
<evidence type="ECO:0000256" key="2">
    <source>
        <dbReference type="ARBA" id="ARBA00022771"/>
    </source>
</evidence>
<dbReference type="InterPro" id="IPR013083">
    <property type="entry name" value="Znf_RING/FYVE/PHD"/>
</dbReference>
<dbReference type="OrthoDB" id="252722at2759"/>
<dbReference type="EMBL" id="GL379786">
    <property type="protein sequence ID" value="EGT30405.1"/>
    <property type="molecule type" value="Genomic_DNA"/>
</dbReference>
<proteinExistence type="predicted"/>
<evidence type="ECO:0000313" key="6">
    <source>
        <dbReference type="EMBL" id="EGT30405.1"/>
    </source>
</evidence>
<dbReference type="PANTHER" id="PTHR25462">
    <property type="entry name" value="BONUS, ISOFORM C-RELATED"/>
    <property type="match status" value="1"/>
</dbReference>
<dbReference type="InterPro" id="IPR017907">
    <property type="entry name" value="Znf_RING_CS"/>
</dbReference>
<organism evidence="7">
    <name type="scientific">Caenorhabditis brenneri</name>
    <name type="common">Nematode worm</name>
    <dbReference type="NCBI Taxonomy" id="135651"/>
    <lineage>
        <taxon>Eukaryota</taxon>
        <taxon>Metazoa</taxon>
        <taxon>Ecdysozoa</taxon>
        <taxon>Nematoda</taxon>
        <taxon>Chromadorea</taxon>
        <taxon>Rhabditida</taxon>
        <taxon>Rhabditina</taxon>
        <taxon>Rhabditomorpha</taxon>
        <taxon>Rhabditoidea</taxon>
        <taxon>Rhabditidae</taxon>
        <taxon>Peloderinae</taxon>
        <taxon>Caenorhabditis</taxon>
    </lineage>
</organism>
<feature type="domain" description="B box-type" evidence="5">
    <location>
        <begin position="210"/>
        <end position="256"/>
    </location>
</feature>
<dbReference type="GO" id="GO:0008270">
    <property type="term" value="F:zinc ion binding"/>
    <property type="evidence" value="ECO:0007669"/>
    <property type="project" value="UniProtKB-KW"/>
</dbReference>
<keyword evidence="3" id="KW-0862">Zinc</keyword>
<dbReference type="STRING" id="135651.G0M8H6"/>
<dbReference type="HOGENOM" id="CLU_041835_0_0_1"/>
<dbReference type="Pfam" id="PF22586">
    <property type="entry name" value="ANCHR-like_BBOX"/>
    <property type="match status" value="1"/>
</dbReference>
<dbReference type="Gene3D" id="3.30.160.60">
    <property type="entry name" value="Classic Zinc Finger"/>
    <property type="match status" value="1"/>
</dbReference>
<dbReference type="SUPFAM" id="SSF57850">
    <property type="entry name" value="RING/U-box"/>
    <property type="match status" value="1"/>
</dbReference>
<dbReference type="AlphaFoldDB" id="G0M8H6"/>
<gene>
    <name evidence="6" type="ORF">CAEBREN_21414</name>
</gene>
<dbReference type="InterPro" id="IPR047153">
    <property type="entry name" value="TRIM45/56/19-like"/>
</dbReference>
<dbReference type="InterPro" id="IPR000315">
    <property type="entry name" value="Znf_B-box"/>
</dbReference>
<reference evidence="7" key="1">
    <citation type="submission" date="2011-07" db="EMBL/GenBank/DDBJ databases">
        <authorList>
            <consortium name="Caenorhabditis brenneri Sequencing and Analysis Consortium"/>
            <person name="Wilson R.K."/>
        </authorList>
    </citation>
    <scope>NUCLEOTIDE SEQUENCE [LARGE SCALE GENOMIC DNA]</scope>
    <source>
        <strain evidence="7">PB2801</strain>
    </source>
</reference>
<protein>
    <recommendedName>
        <fullName evidence="5">B box-type domain-containing protein</fullName>
    </recommendedName>
</protein>
<dbReference type="PROSITE" id="PS00518">
    <property type="entry name" value="ZF_RING_1"/>
    <property type="match status" value="1"/>
</dbReference>
<keyword evidence="1" id="KW-0479">Metal-binding</keyword>
<dbReference type="Proteomes" id="UP000008068">
    <property type="component" value="Unassembled WGS sequence"/>
</dbReference>
<dbReference type="Gene3D" id="4.10.830.40">
    <property type="match status" value="1"/>
</dbReference>
<evidence type="ECO:0000256" key="4">
    <source>
        <dbReference type="PROSITE-ProRule" id="PRU00024"/>
    </source>
</evidence>
<dbReference type="PANTHER" id="PTHR25462:SF296">
    <property type="entry name" value="MEIOTIC P26, ISOFORM F"/>
    <property type="match status" value="1"/>
</dbReference>
<dbReference type="Pfam" id="PF13445">
    <property type="entry name" value="zf-RING_UBOX"/>
    <property type="match status" value="1"/>
</dbReference>
<dbReference type="PROSITE" id="PS50119">
    <property type="entry name" value="ZF_BBOX"/>
    <property type="match status" value="1"/>
</dbReference>
<evidence type="ECO:0000259" key="5">
    <source>
        <dbReference type="PROSITE" id="PS50119"/>
    </source>
</evidence>
<dbReference type="GO" id="GO:0061630">
    <property type="term" value="F:ubiquitin protein ligase activity"/>
    <property type="evidence" value="ECO:0007669"/>
    <property type="project" value="TreeGrafter"/>
</dbReference>
<sequence length="466" mass="54621">MDECEFVKSFQTDQPFIFKKSEKITQTFNVKTRKDWPVDVCAIEKLPPGYSISSQKIRPNETLVSITYDPFENSVVRVHHGRGTFCCGIKYKKEYNLTPFNISLNFEEDDSADDFGAMHCPICLNKYDMLTRIPLVLWCGHTMCKSCLEADKKRVDELNNKKKRDEPRVHFCCCLDKKIILSHVSELPKNFVVFDLLREEKQKEGKFVLDPYIPCFEDGNHEATKWCEKCEQSFCDRCYDDLHRFRAMTTHKAVPVAEKPIYKPKCSGHPDQNGVFCCLMPDCPTGEIFCDTCLSNNLHDGHLYEPLEDIVQRNVQFVNEKCKALSELCDQLRMNVSESFNCHESFKWYSKDSEEFRKYIKMYYKRKAKPSLELFEKWRAKTCEEKETEHKRCVRELKIADENLRSTQKLLKRKNQFHHPMLTGSIGCEIKKRKTYHPLNDYAFLPGSEGCPKLRSELDDDIEVIE</sequence>
<evidence type="ECO:0000313" key="7">
    <source>
        <dbReference type="Proteomes" id="UP000008068"/>
    </source>
</evidence>
<dbReference type="InParanoid" id="G0M8H6"/>
<dbReference type="Gene3D" id="3.30.40.10">
    <property type="entry name" value="Zinc/RING finger domain, C3HC4 (zinc finger)"/>
    <property type="match status" value="1"/>
</dbReference>
<keyword evidence="7" id="KW-1185">Reference proteome</keyword>
<dbReference type="InterPro" id="IPR027370">
    <property type="entry name" value="Znf-RING_euk"/>
</dbReference>
<evidence type="ECO:0000256" key="1">
    <source>
        <dbReference type="ARBA" id="ARBA00022723"/>
    </source>
</evidence>
<evidence type="ECO:0000256" key="3">
    <source>
        <dbReference type="ARBA" id="ARBA00022833"/>
    </source>
</evidence>
<keyword evidence="2 4" id="KW-0863">Zinc-finger</keyword>
<dbReference type="eggNOG" id="KOG4185">
    <property type="taxonomic scope" value="Eukaryota"/>
</dbReference>